<reference evidence="2" key="1">
    <citation type="submission" date="2016-12" db="EMBL/GenBank/DDBJ databases">
        <authorList>
            <person name="Song W.-J."/>
            <person name="Kurnit D.M."/>
        </authorList>
    </citation>
    <scope>NUCLEOTIDE SEQUENCE [LARGE SCALE GENOMIC DNA]</scope>
    <source>
        <strain evidence="2">HGB1681</strain>
    </source>
</reference>
<name>A0A1N6MZB7_9GAMM</name>
<dbReference type="Proteomes" id="UP000224871">
    <property type="component" value="Unassembled WGS sequence"/>
</dbReference>
<accession>A0A1N6MZB7</accession>
<proteinExistence type="predicted"/>
<evidence type="ECO:0000313" key="3">
    <source>
        <dbReference type="Proteomes" id="UP000196435"/>
    </source>
</evidence>
<sequence>MNKLESMVHELAVEENITFDQAIKLVADMIIIRRTNLPKDGQVPVVGYGHLDG</sequence>
<protein>
    <submittedName>
        <fullName evidence="2">Uncharacterized protein</fullName>
    </submittedName>
</protein>
<dbReference type="EMBL" id="NIBU01000075">
    <property type="protein sequence ID" value="PHM30030.1"/>
    <property type="molecule type" value="Genomic_DNA"/>
</dbReference>
<evidence type="ECO:0000313" key="2">
    <source>
        <dbReference type="EMBL" id="SIP74162.1"/>
    </source>
</evidence>
<dbReference type="EMBL" id="FTLG01000197">
    <property type="protein sequence ID" value="SIP74162.1"/>
    <property type="molecule type" value="Genomic_DNA"/>
</dbReference>
<organism evidence="2 3">
    <name type="scientific">Xenorhabdus innexi</name>
    <dbReference type="NCBI Taxonomy" id="290109"/>
    <lineage>
        <taxon>Bacteria</taxon>
        <taxon>Pseudomonadati</taxon>
        <taxon>Pseudomonadota</taxon>
        <taxon>Gammaproteobacteria</taxon>
        <taxon>Enterobacterales</taxon>
        <taxon>Morganellaceae</taxon>
        <taxon>Xenorhabdus</taxon>
    </lineage>
</organism>
<gene>
    <name evidence="1" type="ORF">Xinn_03613</name>
    <name evidence="2" type="ORF">XIS1_540005</name>
</gene>
<dbReference type="RefSeq" id="WP_169923612.1">
    <property type="nucleotide sequence ID" value="NZ_CAWNQC010000276.1"/>
</dbReference>
<evidence type="ECO:0000313" key="1">
    <source>
        <dbReference type="EMBL" id="PHM30030.1"/>
    </source>
</evidence>
<dbReference type="AlphaFoldDB" id="A0A1N6MZB7"/>
<reference evidence="1 4" key="3">
    <citation type="journal article" date="2017" name="Nat. Microbiol.">
        <title>Natural product diversity associated with the nematode symbionts Photorhabdus and Xenorhabdus.</title>
        <authorList>
            <person name="Tobias N.J."/>
            <person name="Wolff H."/>
            <person name="Djahanschiri B."/>
            <person name="Grundmann F."/>
            <person name="Kronenwerth M."/>
            <person name="Shi Y.M."/>
            <person name="Simonyi S."/>
            <person name="Grun P."/>
            <person name="Shapiro-Ilan D."/>
            <person name="Pidot S.J."/>
            <person name="Stinear T.P."/>
            <person name="Ebersberger I."/>
            <person name="Bode H.B."/>
        </authorList>
    </citation>
    <scope>NUCLEOTIDE SEQUENCE [LARGE SCALE GENOMIC DNA]</scope>
    <source>
        <strain evidence="1 4">DSM 16336</strain>
    </source>
</reference>
<keyword evidence="4" id="KW-1185">Reference proteome</keyword>
<dbReference type="Proteomes" id="UP000196435">
    <property type="component" value="Unassembled WGS sequence"/>
</dbReference>
<reference evidence="3" key="2">
    <citation type="submission" date="2016-12" db="EMBL/GenBank/DDBJ databases">
        <authorList>
            <person name="Gaudriault S."/>
        </authorList>
    </citation>
    <scope>NUCLEOTIDE SEQUENCE [LARGE SCALE GENOMIC DNA]</scope>
    <source>
        <strain evidence="3">HGB1681 (deposited as PTA-6826 in the American Type Culture Collection)</strain>
    </source>
</reference>
<evidence type="ECO:0000313" key="4">
    <source>
        <dbReference type="Proteomes" id="UP000224871"/>
    </source>
</evidence>